<sequence>MEELAPLAGPALLRRYALALRHAGRVSKVGETLGDVLACLERAELHRLTGRPVDTSLTAEQVHEAAVENVTELLACAVADQNVTELLACAVADQLVTAGRAVLELNWGGVFALRLPDGAAVYPDDLVAPAVRDPARVAEVRERLRALGVDGL</sequence>
<dbReference type="Proteomes" id="UP000093053">
    <property type="component" value="Chromosome"/>
</dbReference>
<evidence type="ECO:0000313" key="2">
    <source>
        <dbReference type="Proteomes" id="UP000093053"/>
    </source>
</evidence>
<dbReference type="EMBL" id="CP016793">
    <property type="protein sequence ID" value="ANZ36659.1"/>
    <property type="molecule type" value="Genomic_DNA"/>
</dbReference>
<reference evidence="1 2" key="1">
    <citation type="submission" date="2016-07" db="EMBL/GenBank/DDBJ databases">
        <title>Complete genome sequence of the Lentzea guizhouensis DHS C013.</title>
        <authorList>
            <person name="Cao C."/>
        </authorList>
    </citation>
    <scope>NUCLEOTIDE SEQUENCE [LARGE SCALE GENOMIC DNA]</scope>
    <source>
        <strain evidence="1 2">DHS C013</strain>
    </source>
</reference>
<protein>
    <submittedName>
        <fullName evidence="1">Uncharacterized protein</fullName>
    </submittedName>
</protein>
<dbReference type="KEGG" id="led:BBK82_11870"/>
<dbReference type="STRING" id="1586287.BBK82_11870"/>
<evidence type="ECO:0000313" key="1">
    <source>
        <dbReference type="EMBL" id="ANZ36659.1"/>
    </source>
</evidence>
<proteinExistence type="predicted"/>
<name>A0A1B2HG27_9PSEU</name>
<accession>A0A1B2HG27</accession>
<dbReference type="OrthoDB" id="155290at2"/>
<gene>
    <name evidence="1" type="ORF">BBK82_11870</name>
</gene>
<dbReference type="AlphaFoldDB" id="A0A1B2HG27"/>
<organism evidence="1 2">
    <name type="scientific">Lentzea guizhouensis</name>
    <dbReference type="NCBI Taxonomy" id="1586287"/>
    <lineage>
        <taxon>Bacteria</taxon>
        <taxon>Bacillati</taxon>
        <taxon>Actinomycetota</taxon>
        <taxon>Actinomycetes</taxon>
        <taxon>Pseudonocardiales</taxon>
        <taxon>Pseudonocardiaceae</taxon>
        <taxon>Lentzea</taxon>
    </lineage>
</organism>
<dbReference type="RefSeq" id="WP_065915058.1">
    <property type="nucleotide sequence ID" value="NZ_CP016793.1"/>
</dbReference>
<keyword evidence="2" id="KW-1185">Reference proteome</keyword>